<keyword evidence="2" id="KW-0489">Methyltransferase</keyword>
<dbReference type="Pfam" id="PF02007">
    <property type="entry name" value="MtrH"/>
    <property type="match status" value="1"/>
</dbReference>
<dbReference type="AlphaFoldDB" id="A0A497EWK7"/>
<dbReference type="InterPro" id="IPR023467">
    <property type="entry name" value="MeTrfase_MtrH/MtxH"/>
</dbReference>
<accession>A0A497EWK7</accession>
<evidence type="ECO:0000256" key="2">
    <source>
        <dbReference type="ARBA" id="ARBA00022603"/>
    </source>
</evidence>
<evidence type="ECO:0000313" key="5">
    <source>
        <dbReference type="Proteomes" id="UP000272051"/>
    </source>
</evidence>
<dbReference type="Gene3D" id="3.20.20.20">
    <property type="entry name" value="Dihydropteroate synthase-like"/>
    <property type="match status" value="1"/>
</dbReference>
<sequence>MSEVKQLKIGDVELGGLPGELPTVLIGSIFYEGHRIVEDPIKGVFNKEKARELIAAQEELSQKTCNPHMVDVIGVSEEAIEKFVSFVIESTKAPILIDSTLASVKIAGIRCAYELGASNRVIYNSISCYVKEEELKAIRDYDVKSAILLAYNPNNVLPEGRIEVLRGSSDFKGLLKLAEESGIENPLIDVAVLDVPSIGIALEAIKLVRDEVKLPCGGGPLNAVLEWKKARELSEHAHKVCGATSVALLQLAGASFVLYGPIERAKEVFPAAAMVDAIVAYQARFKGVKTKSKNHPLYKIF</sequence>
<evidence type="ECO:0000256" key="3">
    <source>
        <dbReference type="ARBA" id="ARBA00022679"/>
    </source>
</evidence>
<evidence type="ECO:0000256" key="1">
    <source>
        <dbReference type="ARBA" id="ARBA00006230"/>
    </source>
</evidence>
<protein>
    <submittedName>
        <fullName evidence="4">Tetrahydromethanopterin S-methyltransferase subunit H</fullName>
    </submittedName>
</protein>
<dbReference type="EMBL" id="QMQX01000107">
    <property type="protein sequence ID" value="RLE51489.1"/>
    <property type="molecule type" value="Genomic_DNA"/>
</dbReference>
<comment type="similarity">
    <text evidence="1">Belongs to the MtrH family.</text>
</comment>
<reference evidence="4 5" key="1">
    <citation type="submission" date="2018-06" db="EMBL/GenBank/DDBJ databases">
        <title>Extensive metabolic versatility and redundancy in microbially diverse, dynamic hydrothermal sediments.</title>
        <authorList>
            <person name="Dombrowski N."/>
            <person name="Teske A."/>
            <person name="Baker B.J."/>
        </authorList>
    </citation>
    <scope>NUCLEOTIDE SEQUENCE [LARGE SCALE GENOMIC DNA]</scope>
    <source>
        <strain evidence="4">B34_G17</strain>
    </source>
</reference>
<organism evidence="4 5">
    <name type="scientific">Thermoproteota archaeon</name>
    <dbReference type="NCBI Taxonomy" id="2056631"/>
    <lineage>
        <taxon>Archaea</taxon>
        <taxon>Thermoproteota</taxon>
    </lineage>
</organism>
<dbReference type="NCBIfam" id="NF002142">
    <property type="entry name" value="PRK00979.1-1"/>
    <property type="match status" value="1"/>
</dbReference>
<dbReference type="GO" id="GO:0032259">
    <property type="term" value="P:methylation"/>
    <property type="evidence" value="ECO:0007669"/>
    <property type="project" value="UniProtKB-KW"/>
</dbReference>
<keyword evidence="3" id="KW-0808">Transferase</keyword>
<comment type="caution">
    <text evidence="4">The sequence shown here is derived from an EMBL/GenBank/DDBJ whole genome shotgun (WGS) entry which is preliminary data.</text>
</comment>
<dbReference type="GO" id="GO:0006730">
    <property type="term" value="P:one-carbon metabolic process"/>
    <property type="evidence" value="ECO:0007669"/>
    <property type="project" value="InterPro"/>
</dbReference>
<dbReference type="GO" id="GO:0008168">
    <property type="term" value="F:methyltransferase activity"/>
    <property type="evidence" value="ECO:0007669"/>
    <property type="project" value="UniProtKB-KW"/>
</dbReference>
<evidence type="ECO:0000313" key="4">
    <source>
        <dbReference type="EMBL" id="RLE51489.1"/>
    </source>
</evidence>
<gene>
    <name evidence="4" type="ORF">DRJ33_05890</name>
</gene>
<dbReference type="PIRSF" id="PIRSF004960">
    <property type="entry name" value="MtrH_MtxH"/>
    <property type="match status" value="1"/>
</dbReference>
<dbReference type="Proteomes" id="UP000272051">
    <property type="component" value="Unassembled WGS sequence"/>
</dbReference>
<name>A0A497EWK7_9CREN</name>
<proteinExistence type="inferred from homology"/>
<dbReference type="InterPro" id="IPR011005">
    <property type="entry name" value="Dihydropteroate_synth-like_sf"/>
</dbReference>
<dbReference type="SUPFAM" id="SSF51717">
    <property type="entry name" value="Dihydropteroate synthetase-like"/>
    <property type="match status" value="1"/>
</dbReference>